<sequence length="117" mass="12993">MATLLTLPSELLLLIASFASLDGVYQLLCTCKKMNKILGGELWKLDAARQQSRALRWAIDNSCLSTLQRAWELGSSFNLDPEGEGFLSYAARHGSEEIIHAICHFSGDDPRKPHADF</sequence>
<gene>
    <name evidence="3" type="ORF">BM221_000580</name>
</gene>
<feature type="chain" id="PRO_5014652935" description="F-box domain-containing protein" evidence="1">
    <location>
        <begin position="27"/>
        <end position="117"/>
    </location>
</feature>
<evidence type="ECO:0000313" key="4">
    <source>
        <dbReference type="Proteomes" id="UP000235728"/>
    </source>
</evidence>
<evidence type="ECO:0000256" key="1">
    <source>
        <dbReference type="SAM" id="SignalP"/>
    </source>
</evidence>
<comment type="caution">
    <text evidence="3">The sequence shown here is derived from an EMBL/GenBank/DDBJ whole genome shotgun (WGS) entry which is preliminary data.</text>
</comment>
<dbReference type="InterPro" id="IPR036047">
    <property type="entry name" value="F-box-like_dom_sf"/>
</dbReference>
<dbReference type="InterPro" id="IPR001810">
    <property type="entry name" value="F-box_dom"/>
</dbReference>
<feature type="signal peptide" evidence="1">
    <location>
        <begin position="1"/>
        <end position="26"/>
    </location>
</feature>
<dbReference type="Pfam" id="PF12937">
    <property type="entry name" value="F-box-like"/>
    <property type="match status" value="1"/>
</dbReference>
<dbReference type="AlphaFoldDB" id="A0A2N6P0Y3"/>
<proteinExistence type="predicted"/>
<reference evidence="3 4" key="1">
    <citation type="journal article" date="2016" name="Appl. Microbiol. Biotechnol.">
        <title>Characterization of T-DNA insertion mutants with decreased virulence in the entomopathogenic fungus Beauveria bassiana JEF-007.</title>
        <authorList>
            <person name="Kim S."/>
            <person name="Lee S.J."/>
            <person name="Nai Y.S."/>
            <person name="Yu J.S."/>
            <person name="Lee M.R."/>
            <person name="Yang Y.T."/>
            <person name="Kim J.S."/>
        </authorList>
    </citation>
    <scope>NUCLEOTIDE SEQUENCE [LARGE SCALE GENOMIC DNA]</scope>
    <source>
        <strain evidence="3 4">JEF-007</strain>
    </source>
</reference>
<dbReference type="Proteomes" id="UP000235728">
    <property type="component" value="Unassembled WGS sequence"/>
</dbReference>
<dbReference type="EMBL" id="MRVG01000001">
    <property type="protein sequence ID" value="PMB73160.1"/>
    <property type="molecule type" value="Genomic_DNA"/>
</dbReference>
<protein>
    <recommendedName>
        <fullName evidence="2">F-box domain-containing protein</fullName>
    </recommendedName>
</protein>
<evidence type="ECO:0000259" key="2">
    <source>
        <dbReference type="Pfam" id="PF12937"/>
    </source>
</evidence>
<name>A0A2N6P0Y3_BEABA</name>
<feature type="domain" description="F-box" evidence="2">
    <location>
        <begin position="5"/>
        <end position="44"/>
    </location>
</feature>
<keyword evidence="1" id="KW-0732">Signal</keyword>
<dbReference type="SUPFAM" id="SSF81383">
    <property type="entry name" value="F-box domain"/>
    <property type="match status" value="1"/>
</dbReference>
<accession>A0A2N6P0Y3</accession>
<organism evidence="3 4">
    <name type="scientific">Beauveria bassiana</name>
    <name type="common">White muscardine disease fungus</name>
    <name type="synonym">Tritirachium shiotae</name>
    <dbReference type="NCBI Taxonomy" id="176275"/>
    <lineage>
        <taxon>Eukaryota</taxon>
        <taxon>Fungi</taxon>
        <taxon>Dikarya</taxon>
        <taxon>Ascomycota</taxon>
        <taxon>Pezizomycotina</taxon>
        <taxon>Sordariomycetes</taxon>
        <taxon>Hypocreomycetidae</taxon>
        <taxon>Hypocreales</taxon>
        <taxon>Cordycipitaceae</taxon>
        <taxon>Beauveria</taxon>
    </lineage>
</organism>
<evidence type="ECO:0000313" key="3">
    <source>
        <dbReference type="EMBL" id="PMB73160.1"/>
    </source>
</evidence>